<organism evidence="1 2">
    <name type="scientific">Dreissena polymorpha</name>
    <name type="common">Zebra mussel</name>
    <name type="synonym">Mytilus polymorpha</name>
    <dbReference type="NCBI Taxonomy" id="45954"/>
    <lineage>
        <taxon>Eukaryota</taxon>
        <taxon>Metazoa</taxon>
        <taxon>Spiralia</taxon>
        <taxon>Lophotrochozoa</taxon>
        <taxon>Mollusca</taxon>
        <taxon>Bivalvia</taxon>
        <taxon>Autobranchia</taxon>
        <taxon>Heteroconchia</taxon>
        <taxon>Euheterodonta</taxon>
        <taxon>Imparidentia</taxon>
        <taxon>Neoheterodontei</taxon>
        <taxon>Myida</taxon>
        <taxon>Dreissenoidea</taxon>
        <taxon>Dreissenidae</taxon>
        <taxon>Dreissena</taxon>
    </lineage>
</organism>
<accession>A0A9D4R1A9</accession>
<reference evidence="1" key="1">
    <citation type="journal article" date="2019" name="bioRxiv">
        <title>The Genome of the Zebra Mussel, Dreissena polymorpha: A Resource for Invasive Species Research.</title>
        <authorList>
            <person name="McCartney M.A."/>
            <person name="Auch B."/>
            <person name="Kono T."/>
            <person name="Mallez S."/>
            <person name="Zhang Y."/>
            <person name="Obille A."/>
            <person name="Becker A."/>
            <person name="Abrahante J.E."/>
            <person name="Garbe J."/>
            <person name="Badalamenti J.P."/>
            <person name="Herman A."/>
            <person name="Mangelson H."/>
            <person name="Liachko I."/>
            <person name="Sullivan S."/>
            <person name="Sone E.D."/>
            <person name="Koren S."/>
            <person name="Silverstein K.A.T."/>
            <person name="Beckman K.B."/>
            <person name="Gohl D.M."/>
        </authorList>
    </citation>
    <scope>NUCLEOTIDE SEQUENCE</scope>
    <source>
        <strain evidence="1">Duluth1</strain>
        <tissue evidence="1">Whole animal</tissue>
    </source>
</reference>
<dbReference type="EMBL" id="JAIWYP010000003">
    <property type="protein sequence ID" value="KAH3851279.1"/>
    <property type="molecule type" value="Genomic_DNA"/>
</dbReference>
<dbReference type="Proteomes" id="UP000828390">
    <property type="component" value="Unassembled WGS sequence"/>
</dbReference>
<gene>
    <name evidence="1" type="ORF">DPMN_093759</name>
</gene>
<reference evidence="1" key="2">
    <citation type="submission" date="2020-11" db="EMBL/GenBank/DDBJ databases">
        <authorList>
            <person name="McCartney M.A."/>
            <person name="Auch B."/>
            <person name="Kono T."/>
            <person name="Mallez S."/>
            <person name="Becker A."/>
            <person name="Gohl D.M."/>
            <person name="Silverstein K.A.T."/>
            <person name="Koren S."/>
            <person name="Bechman K.B."/>
            <person name="Herman A."/>
            <person name="Abrahante J.E."/>
            <person name="Garbe J."/>
        </authorList>
    </citation>
    <scope>NUCLEOTIDE SEQUENCE</scope>
    <source>
        <strain evidence="1">Duluth1</strain>
        <tissue evidence="1">Whole animal</tissue>
    </source>
</reference>
<evidence type="ECO:0000313" key="2">
    <source>
        <dbReference type="Proteomes" id="UP000828390"/>
    </source>
</evidence>
<proteinExistence type="predicted"/>
<evidence type="ECO:0000313" key="1">
    <source>
        <dbReference type="EMBL" id="KAH3851279.1"/>
    </source>
</evidence>
<name>A0A9D4R1A9_DREPO</name>
<sequence length="75" mass="8230">MSPPSHAHDPWCWSAGAVPSAICRLGPWFPAMYTELDSAVERDNVLNYCNSAINIIVTFKHDKDTTALAALEAKI</sequence>
<comment type="caution">
    <text evidence="1">The sequence shown here is derived from an EMBL/GenBank/DDBJ whole genome shotgun (WGS) entry which is preliminary data.</text>
</comment>
<dbReference type="AlphaFoldDB" id="A0A9D4R1A9"/>
<keyword evidence="2" id="KW-1185">Reference proteome</keyword>
<protein>
    <submittedName>
        <fullName evidence="1">Uncharacterized protein</fullName>
    </submittedName>
</protein>